<organism evidence="3 4">
    <name type="scientific">Candidatus Falkowbacteria bacterium GW2011_GWF2_39_8</name>
    <dbReference type="NCBI Taxonomy" id="1618642"/>
    <lineage>
        <taxon>Bacteria</taxon>
        <taxon>Candidatus Falkowiibacteriota</taxon>
    </lineage>
</organism>
<evidence type="ECO:0000256" key="1">
    <source>
        <dbReference type="ARBA" id="ARBA00006315"/>
    </source>
</evidence>
<feature type="signal peptide" evidence="2">
    <location>
        <begin position="1"/>
        <end position="22"/>
    </location>
</feature>
<feature type="chain" id="PRO_5002534077" description="AmmeMemoRadiSam system protein B" evidence="2">
    <location>
        <begin position="23"/>
        <end position="270"/>
    </location>
</feature>
<dbReference type="EMBL" id="LBXO01000001">
    <property type="protein sequence ID" value="KKR33956.1"/>
    <property type="molecule type" value="Genomic_DNA"/>
</dbReference>
<comment type="caution">
    <text evidence="3">The sequence shown here is derived from an EMBL/GenBank/DDBJ whole genome shotgun (WGS) entry which is preliminary data.</text>
</comment>
<proteinExistence type="inferred from homology"/>
<gene>
    <name evidence="3" type="ORF">UT64_C0001G0030</name>
</gene>
<sequence length="270" mass="30822">MKKTFFSILLFLLFMAPARVSAEINYFYKDYKNLIGRQTFVSPLKIKTPQIGIVPHHLPTASPMLDNFYRRLKQARPDIKTFVVIGPDHFEKCRQKFVTTDEPINTMFGRLMVDQKIFGVLHNAGIKKETGCFHGEHAIGVQANYIKKFFPRAQIVPVLLSYSAQKQNFEKSIQTLMKNKADIFVIQSTDFSHYINADKANVNDRLSSKLLKELNSGAFTLKQVDSPGTMKLILQLAKVLKLKPEIIDHKNSFDLGGSFTNTTSYFTVMF</sequence>
<protein>
    <recommendedName>
        <fullName evidence="5">AmmeMemoRadiSam system protein B</fullName>
    </recommendedName>
</protein>
<name>A0A0G0Q9E8_9BACT</name>
<evidence type="ECO:0000256" key="2">
    <source>
        <dbReference type="SAM" id="SignalP"/>
    </source>
</evidence>
<dbReference type="AlphaFoldDB" id="A0A0G0Q9E8"/>
<dbReference type="NCBIfam" id="TIGR04336">
    <property type="entry name" value="AmmeMemoSam_B"/>
    <property type="match status" value="1"/>
</dbReference>
<keyword evidence="2" id="KW-0732">Signal</keyword>
<evidence type="ECO:0008006" key="5">
    <source>
        <dbReference type="Google" id="ProtNLM"/>
    </source>
</evidence>
<accession>A0A0G0Q9E8</accession>
<dbReference type="Gene3D" id="3.40.830.10">
    <property type="entry name" value="LigB-like"/>
    <property type="match status" value="1"/>
</dbReference>
<comment type="similarity">
    <text evidence="1">Belongs to the MEMO1 family.</text>
</comment>
<dbReference type="Pfam" id="PF01875">
    <property type="entry name" value="Memo"/>
    <property type="match status" value="1"/>
</dbReference>
<evidence type="ECO:0000313" key="4">
    <source>
        <dbReference type="Proteomes" id="UP000034137"/>
    </source>
</evidence>
<evidence type="ECO:0000313" key="3">
    <source>
        <dbReference type="EMBL" id="KKR33956.1"/>
    </source>
</evidence>
<dbReference type="PANTHER" id="PTHR11060">
    <property type="entry name" value="PROTEIN MEMO1"/>
    <property type="match status" value="1"/>
</dbReference>
<dbReference type="InterPro" id="IPR002737">
    <property type="entry name" value="MEMO1_fam"/>
</dbReference>
<dbReference type="PANTHER" id="PTHR11060:SF0">
    <property type="entry name" value="PROTEIN MEMO1"/>
    <property type="match status" value="1"/>
</dbReference>
<reference evidence="3 4" key="1">
    <citation type="journal article" date="2015" name="Nature">
        <title>rRNA introns, odd ribosomes, and small enigmatic genomes across a large radiation of phyla.</title>
        <authorList>
            <person name="Brown C.T."/>
            <person name="Hug L.A."/>
            <person name="Thomas B.C."/>
            <person name="Sharon I."/>
            <person name="Castelle C.J."/>
            <person name="Singh A."/>
            <person name="Wilkins M.J."/>
            <person name="Williams K.H."/>
            <person name="Banfield J.F."/>
        </authorList>
    </citation>
    <scope>NUCLEOTIDE SEQUENCE [LARGE SCALE GENOMIC DNA]</scope>
</reference>
<dbReference type="Proteomes" id="UP000034137">
    <property type="component" value="Unassembled WGS sequence"/>
</dbReference>